<dbReference type="Gene3D" id="1.10.510.10">
    <property type="entry name" value="Transferase(Phosphotransferase) domain 1"/>
    <property type="match status" value="2"/>
</dbReference>
<dbReference type="GO" id="GO:0005524">
    <property type="term" value="F:ATP binding"/>
    <property type="evidence" value="ECO:0007669"/>
    <property type="project" value="InterPro"/>
</dbReference>
<keyword evidence="2" id="KW-1133">Transmembrane helix</keyword>
<feature type="region of interest" description="Disordered" evidence="1">
    <location>
        <begin position="296"/>
        <end position="333"/>
    </location>
</feature>
<evidence type="ECO:0000313" key="5">
    <source>
        <dbReference type="Proteomes" id="UP001165121"/>
    </source>
</evidence>
<feature type="compositionally biased region" description="Polar residues" evidence="1">
    <location>
        <begin position="319"/>
        <end position="329"/>
    </location>
</feature>
<keyword evidence="5" id="KW-1185">Reference proteome</keyword>
<feature type="compositionally biased region" description="Polar residues" evidence="1">
    <location>
        <begin position="501"/>
        <end position="510"/>
    </location>
</feature>
<evidence type="ECO:0000313" key="4">
    <source>
        <dbReference type="EMBL" id="GMF21392.1"/>
    </source>
</evidence>
<dbReference type="PANTHER" id="PTHR44329">
    <property type="entry name" value="SERINE/THREONINE-PROTEIN KINASE TNNI3K-RELATED"/>
    <property type="match status" value="1"/>
</dbReference>
<evidence type="ECO:0000259" key="3">
    <source>
        <dbReference type="PROSITE" id="PS50011"/>
    </source>
</evidence>
<dbReference type="InterPro" id="IPR001245">
    <property type="entry name" value="Ser-Thr/Tyr_kinase_cat_dom"/>
</dbReference>
<dbReference type="AlphaFoldDB" id="A0A9W6TXA1"/>
<keyword evidence="2" id="KW-0472">Membrane</keyword>
<accession>A0A9W6TXA1</accession>
<dbReference type="PROSITE" id="PS50011">
    <property type="entry name" value="PROTEIN_KINASE_DOM"/>
    <property type="match status" value="1"/>
</dbReference>
<organism evidence="4 5">
    <name type="scientific">Phytophthora fragariaefolia</name>
    <dbReference type="NCBI Taxonomy" id="1490495"/>
    <lineage>
        <taxon>Eukaryota</taxon>
        <taxon>Sar</taxon>
        <taxon>Stramenopiles</taxon>
        <taxon>Oomycota</taxon>
        <taxon>Peronosporomycetes</taxon>
        <taxon>Peronosporales</taxon>
        <taxon>Peronosporaceae</taxon>
        <taxon>Phytophthora</taxon>
    </lineage>
</organism>
<proteinExistence type="predicted"/>
<protein>
    <submittedName>
        <fullName evidence="4">Unnamed protein product</fullName>
    </submittedName>
</protein>
<gene>
    <name evidence="4" type="ORF">Pfra01_000282700</name>
</gene>
<evidence type="ECO:0000256" key="2">
    <source>
        <dbReference type="SAM" id="Phobius"/>
    </source>
</evidence>
<dbReference type="InterPro" id="IPR011009">
    <property type="entry name" value="Kinase-like_dom_sf"/>
</dbReference>
<dbReference type="InterPro" id="IPR051681">
    <property type="entry name" value="Ser/Thr_Kinases-Pseudokinases"/>
</dbReference>
<evidence type="ECO:0000256" key="1">
    <source>
        <dbReference type="SAM" id="MobiDB-lite"/>
    </source>
</evidence>
<dbReference type="OrthoDB" id="4062651at2759"/>
<sequence>MLLLPRSMRQQQLVRQPNRFAIKCVVPIQPAAIVRHFYSQYPAPADLSTHDFDAAFRLRRDAVGSSITTLENFSFPSSATTLNFSNNPITLIKGVIFPDSLTELILLSTATTAATATTASTDSVVTPEEARALQTTATDPTTQEVTVLEEFEVRQSDADRFEKLTLWDVSTTSTLSCSDSKANPRYVQDTMLCVLSDSDFAAKYESVVIAASSESRSGSMWGTDASSTQAVKRIVLKETLHQRRSWFLIGAAAMLSAFTILMLVNTFCMCLRRNVRNPKTKGGQLAMAKTASGRSNNFWHESASMEPDDEVRQLLRSDPPSTDENSSQPEPEFLLKSEVSPAKEFKPSNPLLRLLQELPRDEIDGSLIKRREVLPTTSLEIADNGYESSSPFIYFKAVYRGKKVVLKTLGLTDGADCKNDERDNGISAELWGFVEEIRLSSTLSHPQLVAFCGFVKTIRLAEHSAGDGVALVMEYMGNGDLNTFIQAHKRTLQLKKVEHSSMSGQKNSLDQPMGHEESGNGGENDYEEDLLQAKEADIITVGSRRWNWRSSSTYKSKLAIAIEVAQAVQYLHSFSQPLFHGNLSSRKVFLDSEWNVKLGDFTCCSALRRWSSSHTRNAIGSLPSTMASARCSGRSNTSSQATGEEIHMDMTVWTAPEVLDGRQYTPKADIYSFGVLLSQLATYECTSAEHSVMDDMEVPMLNNTHTTHSSGDGEAPTPVRLLMFRCQAFQPEVRPTAEELLQELHQIEHDLVEKS</sequence>
<dbReference type="Proteomes" id="UP001165121">
    <property type="component" value="Unassembled WGS sequence"/>
</dbReference>
<comment type="caution">
    <text evidence="4">The sequence shown here is derived from an EMBL/GenBank/DDBJ whole genome shotgun (WGS) entry which is preliminary data.</text>
</comment>
<feature type="transmembrane region" description="Helical" evidence="2">
    <location>
        <begin position="246"/>
        <end position="267"/>
    </location>
</feature>
<dbReference type="SUPFAM" id="SSF56112">
    <property type="entry name" value="Protein kinase-like (PK-like)"/>
    <property type="match status" value="1"/>
</dbReference>
<dbReference type="EMBL" id="BSXT01000226">
    <property type="protein sequence ID" value="GMF21392.1"/>
    <property type="molecule type" value="Genomic_DNA"/>
</dbReference>
<reference evidence="4" key="1">
    <citation type="submission" date="2023-04" db="EMBL/GenBank/DDBJ databases">
        <title>Phytophthora fragariaefolia NBRC 109709.</title>
        <authorList>
            <person name="Ichikawa N."/>
            <person name="Sato H."/>
            <person name="Tonouchi N."/>
        </authorList>
    </citation>
    <scope>NUCLEOTIDE SEQUENCE</scope>
    <source>
        <strain evidence="4">NBRC 109709</strain>
    </source>
</reference>
<feature type="domain" description="Protein kinase" evidence="3">
    <location>
        <begin position="376"/>
        <end position="752"/>
    </location>
</feature>
<dbReference type="PANTHER" id="PTHR44329:SF214">
    <property type="entry name" value="PROTEIN KINASE DOMAIN-CONTAINING PROTEIN"/>
    <property type="match status" value="1"/>
</dbReference>
<dbReference type="GO" id="GO:0004674">
    <property type="term" value="F:protein serine/threonine kinase activity"/>
    <property type="evidence" value="ECO:0007669"/>
    <property type="project" value="TreeGrafter"/>
</dbReference>
<name>A0A9W6TXA1_9STRA</name>
<keyword evidence="2" id="KW-0812">Transmembrane</keyword>
<feature type="region of interest" description="Disordered" evidence="1">
    <location>
        <begin position="501"/>
        <end position="525"/>
    </location>
</feature>
<dbReference type="Pfam" id="PF07714">
    <property type="entry name" value="PK_Tyr_Ser-Thr"/>
    <property type="match status" value="2"/>
</dbReference>
<dbReference type="InterPro" id="IPR000719">
    <property type="entry name" value="Prot_kinase_dom"/>
</dbReference>